<proteinExistence type="predicted"/>
<evidence type="ECO:0000313" key="1">
    <source>
        <dbReference type="EMBL" id="BBO24364.1"/>
    </source>
</evidence>
<evidence type="ECO:0000313" key="2">
    <source>
        <dbReference type="Proteomes" id="UP000662873"/>
    </source>
</evidence>
<organism evidence="1 2">
    <name type="scientific">Candidatus Nitrosymbiomonas proteolyticus</name>
    <dbReference type="NCBI Taxonomy" id="2608984"/>
    <lineage>
        <taxon>Bacteria</taxon>
        <taxon>Bacillati</taxon>
        <taxon>Armatimonadota</taxon>
        <taxon>Armatimonadota incertae sedis</taxon>
        <taxon>Candidatus Nitrosymbiomonas</taxon>
    </lineage>
</organism>
<evidence type="ECO:0008006" key="3">
    <source>
        <dbReference type="Google" id="ProtNLM"/>
    </source>
</evidence>
<sequence>MYSAFRIWLVRIVVAVFFSATLSCGVRSSKPVIFFCGCPECAIAADQIGPDRLARCVLYFRGSVGDSREFAKAHRLRESPIADLDGKISSEFGVNACPTICFDASAGRAVYGNGHPLDDSALADLFRAIEHGGGK</sequence>
<dbReference type="AlphaFoldDB" id="A0A809SEZ8"/>
<dbReference type="PROSITE" id="PS51257">
    <property type="entry name" value="PROKAR_LIPOPROTEIN"/>
    <property type="match status" value="1"/>
</dbReference>
<dbReference type="KEGG" id="npy:NPRO_19590"/>
<gene>
    <name evidence="1" type="ORF">NPRO_19590</name>
</gene>
<reference evidence="1" key="1">
    <citation type="journal article" name="DNA Res.">
        <title>The physiological potential of anammox bacteria as revealed by their core genome structure.</title>
        <authorList>
            <person name="Okubo T."/>
            <person name="Toyoda A."/>
            <person name="Fukuhara K."/>
            <person name="Uchiyama I."/>
            <person name="Harigaya Y."/>
            <person name="Kuroiwa M."/>
            <person name="Suzuki T."/>
            <person name="Murakami Y."/>
            <person name="Suwa Y."/>
            <person name="Takami H."/>
        </authorList>
    </citation>
    <scope>NUCLEOTIDE SEQUENCE</scope>
    <source>
        <strain evidence="1">317325-2</strain>
    </source>
</reference>
<name>A0A809SEZ8_9BACT</name>
<dbReference type="Proteomes" id="UP000662873">
    <property type="component" value="Chromosome"/>
</dbReference>
<protein>
    <recommendedName>
        <fullName evidence="3">Thioredoxin-like fold domain-containing protein</fullName>
    </recommendedName>
</protein>
<accession>A0A809SEZ8</accession>
<dbReference type="EMBL" id="AP021858">
    <property type="protein sequence ID" value="BBO24364.1"/>
    <property type="molecule type" value="Genomic_DNA"/>
</dbReference>